<dbReference type="InterPro" id="IPR032466">
    <property type="entry name" value="Metal_Hydrolase"/>
</dbReference>
<dbReference type="InterPro" id="IPR002195">
    <property type="entry name" value="Dihydroorotase_CS"/>
</dbReference>
<dbReference type="GO" id="GO:0046872">
    <property type="term" value="F:metal ion binding"/>
    <property type="evidence" value="ECO:0007669"/>
    <property type="project" value="UniProtKB-KW"/>
</dbReference>
<reference evidence="7 8" key="1">
    <citation type="journal article" date="2016" name="Nat. Commun.">
        <title>Thousands of microbial genomes shed light on interconnected biogeochemical processes in an aquifer system.</title>
        <authorList>
            <person name="Anantharaman K."/>
            <person name="Brown C.T."/>
            <person name="Hug L.A."/>
            <person name="Sharon I."/>
            <person name="Castelle C.J."/>
            <person name="Probst A.J."/>
            <person name="Thomas B.C."/>
            <person name="Singh A."/>
            <person name="Wilkins M.J."/>
            <person name="Karaoz U."/>
            <person name="Brodie E.L."/>
            <person name="Williams K.H."/>
            <person name="Hubbard S.S."/>
            <person name="Banfield J.F."/>
        </authorList>
    </citation>
    <scope>NUCLEOTIDE SEQUENCE [LARGE SCALE GENOMIC DNA]</scope>
</reference>
<keyword evidence="4" id="KW-0479">Metal-binding</keyword>
<dbReference type="SUPFAM" id="SSF51338">
    <property type="entry name" value="Composite domain of metallo-dependent hydrolases"/>
    <property type="match status" value="1"/>
</dbReference>
<accession>A0A1F5H2V6</accession>
<keyword evidence="5" id="KW-0378">Hydrolase</keyword>
<dbReference type="PROSITE" id="PS00482">
    <property type="entry name" value="DIHYDROOROTASE_1"/>
    <property type="match status" value="1"/>
</dbReference>
<evidence type="ECO:0000256" key="3">
    <source>
        <dbReference type="ARBA" id="ARBA00010286"/>
    </source>
</evidence>
<dbReference type="InterPro" id="IPR050138">
    <property type="entry name" value="DHOase/Allantoinase_Hydrolase"/>
</dbReference>
<dbReference type="PANTHER" id="PTHR43668:SF2">
    <property type="entry name" value="ALLANTOINASE"/>
    <property type="match status" value="1"/>
</dbReference>
<dbReference type="Pfam" id="PF01979">
    <property type="entry name" value="Amidohydro_1"/>
    <property type="match status" value="1"/>
</dbReference>
<evidence type="ECO:0000256" key="1">
    <source>
        <dbReference type="ARBA" id="ARBA00001947"/>
    </source>
</evidence>
<dbReference type="InterPro" id="IPR011059">
    <property type="entry name" value="Metal-dep_hydrolase_composite"/>
</dbReference>
<proteinExistence type="inferred from homology"/>
<feature type="domain" description="Amidohydrolase-related" evidence="6">
    <location>
        <begin position="14"/>
        <end position="343"/>
    </location>
</feature>
<dbReference type="PROSITE" id="PS00483">
    <property type="entry name" value="DIHYDROOROTASE_2"/>
    <property type="match status" value="1"/>
</dbReference>
<evidence type="ECO:0000313" key="7">
    <source>
        <dbReference type="EMBL" id="OGD98486.1"/>
    </source>
</evidence>
<evidence type="ECO:0000313" key="8">
    <source>
        <dbReference type="Proteomes" id="UP000177039"/>
    </source>
</evidence>
<comment type="cofactor">
    <cofactor evidence="1">
        <name>Zn(2+)</name>
        <dbReference type="ChEBI" id="CHEBI:29105"/>
    </cofactor>
</comment>
<evidence type="ECO:0000256" key="5">
    <source>
        <dbReference type="ARBA" id="ARBA00022801"/>
    </source>
</evidence>
<protein>
    <recommendedName>
        <fullName evidence="6">Amidohydrolase-related domain-containing protein</fullName>
    </recommendedName>
</protein>
<evidence type="ECO:0000256" key="2">
    <source>
        <dbReference type="ARBA" id="ARBA00002368"/>
    </source>
</evidence>
<dbReference type="InterPro" id="IPR006680">
    <property type="entry name" value="Amidohydro-rel"/>
</dbReference>
<dbReference type="EMBL" id="MFBT01000036">
    <property type="protein sequence ID" value="OGD98486.1"/>
    <property type="molecule type" value="Genomic_DNA"/>
</dbReference>
<comment type="similarity">
    <text evidence="3">Belongs to the metallo-dependent hydrolases superfamily. DHOase family. Class I DHOase subfamily.</text>
</comment>
<dbReference type="SUPFAM" id="SSF51556">
    <property type="entry name" value="Metallo-dependent hydrolases"/>
    <property type="match status" value="1"/>
</dbReference>
<comment type="function">
    <text evidence="2">Catalyzes the reversible cyclization of carbamoyl aspartate to dihydroorotate.</text>
</comment>
<dbReference type="Gene3D" id="3.20.20.140">
    <property type="entry name" value="Metal-dependent hydrolases"/>
    <property type="match status" value="1"/>
</dbReference>
<dbReference type="AlphaFoldDB" id="A0A1F5H2V6"/>
<sequence length="361" mass="40681">MLKSKKMKSNKLIKLPGLVDVHVHLREPGATQKENFETGTRAAVAGGYTQILDMPNNVPPTVTPWSLDDKIKLTKGRIWCDLGFNFGATGNSTQYFTKIAKRVFGLKVYMNQTTGPLLIEKLKERELIFKSWQSPLPIMVHAQGVTVEVAIKLAQKYRKSIHVCHVTTDQMKSIEKAKKEGLKITSEVCPHHLFLNKEDVKRLGPLGIMKPPLLSKRDSCQLWENLDKIDMIATDHAPHTLTEKYDQVSPKFGVPGLETSLPLMLQAVACGRLTIERLIEMTTTNPRRIFKLPAQPKTFILIDFSKTYKISNKKLFTKCDWTPFAGLEGRGEIKKVVIRGKTVFQDGKFVGKPTGKVIYPN</sequence>
<gene>
    <name evidence="7" type="ORF">A3B54_04460</name>
</gene>
<dbReference type="GO" id="GO:0004038">
    <property type="term" value="F:allantoinase activity"/>
    <property type="evidence" value="ECO:0007669"/>
    <property type="project" value="TreeGrafter"/>
</dbReference>
<dbReference type="GO" id="GO:0005737">
    <property type="term" value="C:cytoplasm"/>
    <property type="evidence" value="ECO:0007669"/>
    <property type="project" value="TreeGrafter"/>
</dbReference>
<name>A0A1F5H2V6_9BACT</name>
<comment type="caution">
    <text evidence="7">The sequence shown here is derived from an EMBL/GenBank/DDBJ whole genome shotgun (WGS) entry which is preliminary data.</text>
</comment>
<evidence type="ECO:0000259" key="6">
    <source>
        <dbReference type="Pfam" id="PF01979"/>
    </source>
</evidence>
<dbReference type="Proteomes" id="UP000177039">
    <property type="component" value="Unassembled WGS sequence"/>
</dbReference>
<dbReference type="FunFam" id="3.20.20.140:FF:000036">
    <property type="entry name" value="Carbamoyl-phosphate synthase large chain"/>
    <property type="match status" value="1"/>
</dbReference>
<dbReference type="GO" id="GO:0006145">
    <property type="term" value="P:purine nucleobase catabolic process"/>
    <property type="evidence" value="ECO:0007669"/>
    <property type="project" value="TreeGrafter"/>
</dbReference>
<organism evidence="7 8">
    <name type="scientific">Candidatus Curtissbacteria bacterium RIFCSPLOWO2_01_FULL_42_50</name>
    <dbReference type="NCBI Taxonomy" id="1797730"/>
    <lineage>
        <taxon>Bacteria</taxon>
        <taxon>Candidatus Curtissiibacteriota</taxon>
    </lineage>
</organism>
<evidence type="ECO:0000256" key="4">
    <source>
        <dbReference type="ARBA" id="ARBA00022723"/>
    </source>
</evidence>
<dbReference type="PANTHER" id="PTHR43668">
    <property type="entry name" value="ALLANTOINASE"/>
    <property type="match status" value="1"/>
</dbReference>